<protein>
    <submittedName>
        <fullName evidence="3">Integral membrane protein (TIGR02587 family)</fullName>
    </submittedName>
</protein>
<evidence type="ECO:0000313" key="4">
    <source>
        <dbReference type="Proteomes" id="UP001230207"/>
    </source>
</evidence>
<keyword evidence="4" id="KW-1185">Reference proteome</keyword>
<feature type="transmembrane region" description="Helical" evidence="2">
    <location>
        <begin position="184"/>
        <end position="200"/>
    </location>
</feature>
<accession>A0ABU0BLY9</accession>
<keyword evidence="2" id="KW-0812">Transmembrane</keyword>
<sequence length="313" mass="34210">MPRIEDSTTSKKAAKAKRGKKRPRAAEVENGEVNTPPRQPEAPQAFKPRHFVIGLGRGIGGALLFALPMQMTMEMWALGFTMERWRLVLLLLVALPLLVGIAHKVGFEQTFGWKDDFRDAVIAYALGILTSGFILCLFRLLEPGMPWSEVIGKIAVQSIPASMGALLGRSQLGSAHESGDDDKATYGGELFLMAVGALFLNLNMAPTEEMILISYKMTTWHALAVIAASLIIMHAFVYAVSFKGGHEISDDTPKWHAFFRFTLPGYTIALLISLYSLWTFERLDGSNLTPAIMAMVVLAFPGAIGASAARLII</sequence>
<feature type="transmembrane region" description="Helical" evidence="2">
    <location>
        <begin position="87"/>
        <end position="106"/>
    </location>
</feature>
<feature type="region of interest" description="Disordered" evidence="1">
    <location>
        <begin position="1"/>
        <end position="43"/>
    </location>
</feature>
<reference evidence="3 4" key="1">
    <citation type="submission" date="2023-07" db="EMBL/GenBank/DDBJ databases">
        <title>Genomic Encyclopedia of Type Strains, Phase IV (KMG-IV): sequencing the most valuable type-strain genomes for metagenomic binning, comparative biology and taxonomic classification.</title>
        <authorList>
            <person name="Goeker M."/>
        </authorList>
    </citation>
    <scope>NUCLEOTIDE SEQUENCE [LARGE SCALE GENOMIC DNA]</scope>
    <source>
        <strain evidence="3 4">DSM 1112</strain>
    </source>
</reference>
<organism evidence="3 4">
    <name type="scientific">Pararhizobium capsulatum DSM 1112</name>
    <dbReference type="NCBI Taxonomy" id="1121113"/>
    <lineage>
        <taxon>Bacteria</taxon>
        <taxon>Pseudomonadati</taxon>
        <taxon>Pseudomonadota</taxon>
        <taxon>Alphaproteobacteria</taxon>
        <taxon>Hyphomicrobiales</taxon>
        <taxon>Rhizobiaceae</taxon>
        <taxon>Rhizobium/Agrobacterium group</taxon>
        <taxon>Pararhizobium</taxon>
    </lineage>
</organism>
<feature type="transmembrane region" description="Helical" evidence="2">
    <location>
        <begin position="261"/>
        <end position="280"/>
    </location>
</feature>
<keyword evidence="2" id="KW-1133">Transmembrane helix</keyword>
<dbReference type="InterPro" id="IPR024464">
    <property type="entry name" value="DUF2391"/>
</dbReference>
<dbReference type="Pfam" id="PF09622">
    <property type="entry name" value="DUF2391"/>
    <property type="match status" value="1"/>
</dbReference>
<dbReference type="InterPro" id="IPR013416">
    <property type="entry name" value="CHP02587_IM"/>
</dbReference>
<evidence type="ECO:0000313" key="3">
    <source>
        <dbReference type="EMBL" id="MDQ0319255.1"/>
    </source>
</evidence>
<proteinExistence type="predicted"/>
<feature type="transmembrane region" description="Helical" evidence="2">
    <location>
        <begin position="50"/>
        <end position="67"/>
    </location>
</feature>
<dbReference type="Proteomes" id="UP001230207">
    <property type="component" value="Unassembled WGS sequence"/>
</dbReference>
<dbReference type="EMBL" id="JAUSVF010000001">
    <property type="protein sequence ID" value="MDQ0319255.1"/>
    <property type="molecule type" value="Genomic_DNA"/>
</dbReference>
<comment type="caution">
    <text evidence="3">The sequence shown here is derived from an EMBL/GenBank/DDBJ whole genome shotgun (WGS) entry which is preliminary data.</text>
</comment>
<feature type="transmembrane region" description="Helical" evidence="2">
    <location>
        <begin position="292"/>
        <end position="312"/>
    </location>
</feature>
<name>A0ABU0BLY9_9HYPH</name>
<feature type="compositionally biased region" description="Basic residues" evidence="1">
    <location>
        <begin position="12"/>
        <end position="23"/>
    </location>
</feature>
<gene>
    <name evidence="3" type="ORF">QO002_001393</name>
</gene>
<evidence type="ECO:0000256" key="2">
    <source>
        <dbReference type="SAM" id="Phobius"/>
    </source>
</evidence>
<feature type="transmembrane region" description="Helical" evidence="2">
    <location>
        <begin position="121"/>
        <end position="141"/>
    </location>
</feature>
<feature type="transmembrane region" description="Helical" evidence="2">
    <location>
        <begin position="220"/>
        <end position="240"/>
    </location>
</feature>
<keyword evidence="2" id="KW-0472">Membrane</keyword>
<evidence type="ECO:0000256" key="1">
    <source>
        <dbReference type="SAM" id="MobiDB-lite"/>
    </source>
</evidence>
<dbReference type="NCBIfam" id="TIGR02587">
    <property type="entry name" value="TIGR02587 family membrane protein"/>
    <property type="match status" value="1"/>
</dbReference>